<dbReference type="GO" id="GO:0006620">
    <property type="term" value="P:post-translational protein targeting to endoplasmic reticulum membrane"/>
    <property type="evidence" value="ECO:0007669"/>
    <property type="project" value="InterPro"/>
</dbReference>
<comment type="subcellular location">
    <subcellularLocation>
        <location evidence="1">Cytoplasm</location>
        <location evidence="1">Cytosol</location>
    </subcellularLocation>
</comment>
<reference evidence="4 5" key="1">
    <citation type="submission" date="2024-01" db="EMBL/GenBank/DDBJ databases">
        <title>The genome of the rayed Mediterranean limpet Patella caerulea (Linnaeus, 1758).</title>
        <authorList>
            <person name="Anh-Thu Weber A."/>
            <person name="Halstead-Nussloch G."/>
        </authorList>
    </citation>
    <scope>NUCLEOTIDE SEQUENCE [LARGE SCALE GENOMIC DNA]</scope>
    <source>
        <strain evidence="4">AATW-2023a</strain>
        <tissue evidence="4">Whole specimen</tissue>
    </source>
</reference>
<dbReference type="AlphaFoldDB" id="A0AAN8JKU0"/>
<dbReference type="EMBL" id="JAZGQO010000010">
    <property type="protein sequence ID" value="KAK6177414.1"/>
    <property type="molecule type" value="Genomic_DNA"/>
</dbReference>
<dbReference type="InterPro" id="IPR000626">
    <property type="entry name" value="Ubiquitin-like_dom"/>
</dbReference>
<sequence>MHLTVKVLNGEECTVSASPSSMVTDIKEQVSALLGVPASGQRLTFKGKSMLDSKKLSEYDIVDGVRIMLTVKKTDNKDSAVITASPVWQKMLLFLKRHFKEKDADLVLKEFIKNFDNGLSSLSLDDIERLATSQLQTQIT</sequence>
<dbReference type="PANTHER" id="PTHR46555">
    <property type="entry name" value="UBIQUITIN-LIKE PROTEIN 4A"/>
    <property type="match status" value="1"/>
</dbReference>
<dbReference type="Pfam" id="PF00240">
    <property type="entry name" value="ubiquitin"/>
    <property type="match status" value="1"/>
</dbReference>
<proteinExistence type="predicted"/>
<comment type="caution">
    <text evidence="4">The sequence shown here is derived from an EMBL/GenBank/DDBJ whole genome shotgun (WGS) entry which is preliminary data.</text>
</comment>
<dbReference type="Gene3D" id="3.10.20.90">
    <property type="entry name" value="Phosphatidylinositol 3-kinase Catalytic Subunit, Chain A, domain 1"/>
    <property type="match status" value="1"/>
</dbReference>
<dbReference type="PROSITE" id="PS50053">
    <property type="entry name" value="UBIQUITIN_2"/>
    <property type="match status" value="1"/>
</dbReference>
<protein>
    <recommendedName>
        <fullName evidence="3">Ubiquitin-like domain-containing protein</fullName>
    </recommendedName>
</protein>
<evidence type="ECO:0000313" key="4">
    <source>
        <dbReference type="EMBL" id="KAK6177414.1"/>
    </source>
</evidence>
<dbReference type="Proteomes" id="UP001347796">
    <property type="component" value="Unassembled WGS sequence"/>
</dbReference>
<dbReference type="Pfam" id="PF17840">
    <property type="entry name" value="Tugs"/>
    <property type="match status" value="1"/>
</dbReference>
<feature type="domain" description="Ubiquitin-like" evidence="3">
    <location>
        <begin position="1"/>
        <end position="76"/>
    </location>
</feature>
<dbReference type="InterPro" id="IPR047154">
    <property type="entry name" value="UBL4A-like"/>
</dbReference>
<dbReference type="GO" id="GO:0071818">
    <property type="term" value="C:BAT3 complex"/>
    <property type="evidence" value="ECO:0007669"/>
    <property type="project" value="TreeGrafter"/>
</dbReference>
<dbReference type="GO" id="GO:0071816">
    <property type="term" value="P:tail-anchored membrane protein insertion into ER membrane"/>
    <property type="evidence" value="ECO:0007669"/>
    <property type="project" value="TreeGrafter"/>
</dbReference>
<dbReference type="GO" id="GO:0051087">
    <property type="term" value="F:protein-folding chaperone binding"/>
    <property type="evidence" value="ECO:0007669"/>
    <property type="project" value="TreeGrafter"/>
</dbReference>
<evidence type="ECO:0000256" key="2">
    <source>
        <dbReference type="ARBA" id="ARBA00022490"/>
    </source>
</evidence>
<keyword evidence="5" id="KW-1185">Reference proteome</keyword>
<keyword evidence="2" id="KW-0963">Cytoplasm</keyword>
<name>A0AAN8JKU0_PATCE</name>
<evidence type="ECO:0000259" key="3">
    <source>
        <dbReference type="PROSITE" id="PS50053"/>
    </source>
</evidence>
<dbReference type="InterPro" id="IPR029071">
    <property type="entry name" value="Ubiquitin-like_domsf"/>
</dbReference>
<dbReference type="SUPFAM" id="SSF54236">
    <property type="entry name" value="Ubiquitin-like"/>
    <property type="match status" value="1"/>
</dbReference>
<accession>A0AAN8JKU0</accession>
<evidence type="ECO:0000256" key="1">
    <source>
        <dbReference type="ARBA" id="ARBA00004514"/>
    </source>
</evidence>
<dbReference type="SMART" id="SM00213">
    <property type="entry name" value="UBQ"/>
    <property type="match status" value="1"/>
</dbReference>
<evidence type="ECO:0000313" key="5">
    <source>
        <dbReference type="Proteomes" id="UP001347796"/>
    </source>
</evidence>
<dbReference type="PANTHER" id="PTHR46555:SF1">
    <property type="entry name" value="UBIQUITIN-LIKE PROTEIN 4A"/>
    <property type="match status" value="1"/>
</dbReference>
<organism evidence="4 5">
    <name type="scientific">Patella caerulea</name>
    <name type="common">Rayed Mediterranean limpet</name>
    <dbReference type="NCBI Taxonomy" id="87958"/>
    <lineage>
        <taxon>Eukaryota</taxon>
        <taxon>Metazoa</taxon>
        <taxon>Spiralia</taxon>
        <taxon>Lophotrochozoa</taxon>
        <taxon>Mollusca</taxon>
        <taxon>Gastropoda</taxon>
        <taxon>Patellogastropoda</taxon>
        <taxon>Patelloidea</taxon>
        <taxon>Patellidae</taxon>
        <taxon>Patella</taxon>
    </lineage>
</organism>
<gene>
    <name evidence="4" type="ORF">SNE40_015519</name>
</gene>
<dbReference type="InterPro" id="IPR041421">
    <property type="entry name" value="Ubl4_C_TUGS"/>
</dbReference>